<dbReference type="InterPro" id="IPR031968">
    <property type="entry name" value="VASt"/>
</dbReference>
<keyword evidence="3 6" id="KW-1133">Transmembrane helix</keyword>
<dbReference type="FunCoup" id="W5M5I8">
    <property type="interactions" value="57"/>
</dbReference>
<dbReference type="InterPro" id="IPR051482">
    <property type="entry name" value="Cholesterol_transport"/>
</dbReference>
<feature type="compositionally biased region" description="Basic and acidic residues" evidence="5">
    <location>
        <begin position="199"/>
        <end position="211"/>
    </location>
</feature>
<reference evidence="8" key="2">
    <citation type="submission" date="2025-08" db="UniProtKB">
        <authorList>
            <consortium name="Ensembl"/>
        </authorList>
    </citation>
    <scope>IDENTIFICATION</scope>
</reference>
<feature type="compositionally biased region" description="Polar residues" evidence="5">
    <location>
        <begin position="182"/>
        <end position="197"/>
    </location>
</feature>
<dbReference type="FunFam" id="2.30.29.30:FF:000008">
    <property type="entry name" value="GRAM domain containing 1B"/>
    <property type="match status" value="1"/>
</dbReference>
<name>W5M5I8_LEPOC</name>
<comment type="subcellular location">
    <subcellularLocation>
        <location evidence="1">Membrane</location>
        <topology evidence="1">Single-pass membrane protein</topology>
    </subcellularLocation>
</comment>
<feature type="region of interest" description="Disordered" evidence="5">
    <location>
        <begin position="180"/>
        <end position="216"/>
    </location>
</feature>
<dbReference type="STRING" id="7918.ENSLOCP00000003646"/>
<dbReference type="PANTHER" id="PTHR23319:SF1">
    <property type="entry name" value="PROTEIN ASTER-C"/>
    <property type="match status" value="1"/>
</dbReference>
<evidence type="ECO:0000259" key="7">
    <source>
        <dbReference type="PROSITE" id="PS51778"/>
    </source>
</evidence>
<dbReference type="eggNOG" id="KOG1032">
    <property type="taxonomic scope" value="Eukaryota"/>
</dbReference>
<accession>W5M5I8</accession>
<dbReference type="GO" id="GO:0120020">
    <property type="term" value="F:cholesterol transfer activity"/>
    <property type="evidence" value="ECO:0000318"/>
    <property type="project" value="GO_Central"/>
</dbReference>
<dbReference type="PANTHER" id="PTHR23319">
    <property type="entry name" value="GRAM DOMAIN CONTAINING 1B, ISOFORM E"/>
    <property type="match status" value="1"/>
</dbReference>
<dbReference type="EMBL" id="AHAT01003240">
    <property type="status" value="NOT_ANNOTATED_CDS"/>
    <property type="molecule type" value="Genomic_DNA"/>
</dbReference>
<organism evidence="8 9">
    <name type="scientific">Lepisosteus oculatus</name>
    <name type="common">Spotted gar</name>
    <dbReference type="NCBI Taxonomy" id="7918"/>
    <lineage>
        <taxon>Eukaryota</taxon>
        <taxon>Metazoa</taxon>
        <taxon>Chordata</taxon>
        <taxon>Craniata</taxon>
        <taxon>Vertebrata</taxon>
        <taxon>Euteleostomi</taxon>
        <taxon>Actinopterygii</taxon>
        <taxon>Neopterygii</taxon>
        <taxon>Holostei</taxon>
        <taxon>Semionotiformes</taxon>
        <taxon>Lepisosteidae</taxon>
        <taxon>Lepisosteus</taxon>
    </lineage>
</organism>
<keyword evidence="9" id="KW-1185">Reference proteome</keyword>
<dbReference type="AlphaFoldDB" id="W5M5I8"/>
<reference evidence="8" key="3">
    <citation type="submission" date="2025-09" db="UniProtKB">
        <authorList>
            <consortium name="Ensembl"/>
        </authorList>
    </citation>
    <scope>IDENTIFICATION</scope>
</reference>
<evidence type="ECO:0000313" key="9">
    <source>
        <dbReference type="Proteomes" id="UP000018468"/>
    </source>
</evidence>
<dbReference type="GO" id="GO:0005789">
    <property type="term" value="C:endoplasmic reticulum membrane"/>
    <property type="evidence" value="ECO:0000318"/>
    <property type="project" value="GO_Central"/>
</dbReference>
<feature type="region of interest" description="Disordered" evidence="5">
    <location>
        <begin position="478"/>
        <end position="497"/>
    </location>
</feature>
<feature type="compositionally biased region" description="Basic and acidic residues" evidence="5">
    <location>
        <begin position="264"/>
        <end position="273"/>
    </location>
</feature>
<feature type="region of interest" description="Disordered" evidence="5">
    <location>
        <begin position="503"/>
        <end position="524"/>
    </location>
</feature>
<keyword evidence="4 6" id="KW-0472">Membrane</keyword>
<evidence type="ECO:0000256" key="1">
    <source>
        <dbReference type="ARBA" id="ARBA00004167"/>
    </source>
</evidence>
<evidence type="ECO:0000256" key="2">
    <source>
        <dbReference type="ARBA" id="ARBA00022692"/>
    </source>
</evidence>
<dbReference type="PROSITE" id="PS51778">
    <property type="entry name" value="VAST"/>
    <property type="match status" value="1"/>
</dbReference>
<dbReference type="SMART" id="SM00568">
    <property type="entry name" value="GRAM"/>
    <property type="match status" value="1"/>
</dbReference>
<feature type="compositionally biased region" description="Basic and acidic residues" evidence="5">
    <location>
        <begin position="285"/>
        <end position="294"/>
    </location>
</feature>
<reference evidence="9" key="1">
    <citation type="submission" date="2011-12" db="EMBL/GenBank/DDBJ databases">
        <title>The Draft Genome of Lepisosteus oculatus.</title>
        <authorList>
            <consortium name="The Broad Institute Genome Assembly &amp; Analysis Group"/>
            <consortium name="Computational R&amp;D Group"/>
            <consortium name="and Sequencing Platform"/>
            <person name="Di Palma F."/>
            <person name="Alfoldi J."/>
            <person name="Johnson J."/>
            <person name="Berlin A."/>
            <person name="Gnerre S."/>
            <person name="Jaffe D."/>
            <person name="MacCallum I."/>
            <person name="Young S."/>
            <person name="Walker B.J."/>
            <person name="Lander E.S."/>
            <person name="Lindblad-Toh K."/>
        </authorList>
    </citation>
    <scope>NUCLEOTIDE SEQUENCE [LARGE SCALE GENOMIC DNA]</scope>
</reference>
<keyword evidence="2 6" id="KW-0812">Transmembrane</keyword>
<dbReference type="InterPro" id="IPR011993">
    <property type="entry name" value="PH-like_dom_sf"/>
</dbReference>
<dbReference type="Pfam" id="PF02893">
    <property type="entry name" value="GRAM"/>
    <property type="match status" value="1"/>
</dbReference>
<dbReference type="GO" id="GO:0005886">
    <property type="term" value="C:plasma membrane"/>
    <property type="evidence" value="ECO:0000318"/>
    <property type="project" value="GO_Central"/>
</dbReference>
<proteinExistence type="predicted"/>
<dbReference type="GO" id="GO:0140268">
    <property type="term" value="C:endoplasmic reticulum-plasma membrane contact site"/>
    <property type="evidence" value="ECO:0000318"/>
    <property type="project" value="GO_Central"/>
</dbReference>
<dbReference type="Proteomes" id="UP000018468">
    <property type="component" value="Linkage group LG3"/>
</dbReference>
<dbReference type="CDD" id="cd13220">
    <property type="entry name" value="PH-GRAM_GRAMDC"/>
    <property type="match status" value="1"/>
</dbReference>
<dbReference type="InParanoid" id="W5M5I8"/>
<evidence type="ECO:0000256" key="3">
    <source>
        <dbReference type="ARBA" id="ARBA00022989"/>
    </source>
</evidence>
<dbReference type="Gene3D" id="2.30.29.30">
    <property type="entry name" value="Pleckstrin-homology domain (PH domain)/Phosphotyrosine-binding domain (PTB)"/>
    <property type="match status" value="1"/>
</dbReference>
<evidence type="ECO:0000313" key="8">
    <source>
        <dbReference type="Ensembl" id="ENSLOCP00000003646.1"/>
    </source>
</evidence>
<dbReference type="GO" id="GO:0032366">
    <property type="term" value="P:intracellular sterol transport"/>
    <property type="evidence" value="ECO:0000318"/>
    <property type="project" value="GO_Central"/>
</dbReference>
<evidence type="ECO:0000256" key="6">
    <source>
        <dbReference type="SAM" id="Phobius"/>
    </source>
</evidence>
<dbReference type="InterPro" id="IPR004182">
    <property type="entry name" value="GRAM"/>
</dbReference>
<dbReference type="GO" id="GO:0015485">
    <property type="term" value="F:cholesterol binding"/>
    <property type="evidence" value="ECO:0000318"/>
    <property type="project" value="GO_Central"/>
</dbReference>
<sequence length="651" mass="74606">MAQVHRCTVGTEAAEDCTSRREASWSSEEHDTPTNTYKQRTDEFKKLFKDLPESERLIADYACALQRDILLQGRLYLTENRLCFHSNFFLWGTTITLTLKDITSMTREKTAKLIPNAIQVSTESDKYFFTSFSARERSYLSVFRMWQNSLLDKQLTKQEFWQMVRQHYGSDLGLNNEEMESLQVSTDSTSQAGSAMKQSGEEHAGRLERPSTLRLPLVETAAAEFTTTSEEAPQPSPVVLNGNALSVEEPRDGNVRLRTPGQPPDRHSQERVSKRSVHSLDLNSNEDRLTERSTSDPLEEAEERLGSSQGQGRLYVNRVFHISAEKMFELLFTDSDFIRRFMSERKITGMVATPWKKDSSGGQRRTLNYTITISNPLIGKFSTATETQAMNKDSQEGQYYLVDAEVFTHDVPYHDYFYTLNRYCIIRSSRRRCRLRIYTDVKYKKQPWGLVKSFITKNSWSGLEDYFRHLETELLEEEAELNQGSGDPSKLSAARRRRRGCNRSHLDHLGMPGKSLSAGDLGPGSRAGPPGAVLDFKGTQKWSLTTIVAFMSLILLVLTVLNLSLFFKLWAMEDIAHRMHISTKMRLKDKTNLKLSPDLASRQFPHQKSQEERMLLRTVLQDSIHLLEQLRSSLIMLQRNFELQNKTGVTP</sequence>
<dbReference type="GeneTree" id="ENSGT00940000158013"/>
<evidence type="ECO:0000256" key="5">
    <source>
        <dbReference type="SAM" id="MobiDB-lite"/>
    </source>
</evidence>
<dbReference type="EMBL" id="AHAT01003241">
    <property type="status" value="NOT_ANNOTATED_CDS"/>
    <property type="molecule type" value="Genomic_DNA"/>
</dbReference>
<dbReference type="Pfam" id="PF16016">
    <property type="entry name" value="VASt"/>
    <property type="match status" value="1"/>
</dbReference>
<dbReference type="Ensembl" id="ENSLOCT00000003653.1">
    <property type="protein sequence ID" value="ENSLOCP00000003646.1"/>
    <property type="gene ID" value="ENSLOCG00000003088.1"/>
</dbReference>
<feature type="region of interest" description="Disordered" evidence="5">
    <location>
        <begin position="247"/>
        <end position="309"/>
    </location>
</feature>
<dbReference type="HOGENOM" id="CLU_015189_2_0_1"/>
<evidence type="ECO:0000256" key="4">
    <source>
        <dbReference type="ARBA" id="ARBA00023136"/>
    </source>
</evidence>
<feature type="domain" description="VASt" evidence="7">
    <location>
        <begin position="311"/>
        <end position="482"/>
    </location>
</feature>
<feature type="transmembrane region" description="Helical" evidence="6">
    <location>
        <begin position="547"/>
        <end position="571"/>
    </location>
</feature>
<dbReference type="OMA" id="HISANKM"/>
<protein>
    <submittedName>
        <fullName evidence="8">GRAM domain containing 1C</fullName>
    </submittedName>
</protein>
<dbReference type="Bgee" id="ENSLOCG00000003088">
    <property type="expression patterns" value="Expressed in intestine and 12 other cell types or tissues"/>
</dbReference>